<organism evidence="3 4">
    <name type="scientific">Sordaria macrospora</name>
    <dbReference type="NCBI Taxonomy" id="5147"/>
    <lineage>
        <taxon>Eukaryota</taxon>
        <taxon>Fungi</taxon>
        <taxon>Dikarya</taxon>
        <taxon>Ascomycota</taxon>
        <taxon>Pezizomycotina</taxon>
        <taxon>Sordariomycetes</taxon>
        <taxon>Sordariomycetidae</taxon>
        <taxon>Sordariales</taxon>
        <taxon>Sordariaceae</taxon>
        <taxon>Sordaria</taxon>
    </lineage>
</organism>
<name>A0A8S8ZG15_SORMA</name>
<accession>A0A8S8ZG15</accession>
<proteinExistence type="predicted"/>
<comment type="caution">
    <text evidence="3">The sequence shown here is derived from an EMBL/GenBank/DDBJ whole genome shotgun (WGS) entry which is preliminary data.</text>
</comment>
<evidence type="ECO:0000313" key="3">
    <source>
        <dbReference type="EMBL" id="KAA8628579.1"/>
    </source>
</evidence>
<keyword evidence="2" id="KW-0472">Membrane</keyword>
<feature type="transmembrane region" description="Helical" evidence="2">
    <location>
        <begin position="159"/>
        <end position="182"/>
    </location>
</feature>
<feature type="transmembrane region" description="Helical" evidence="2">
    <location>
        <begin position="223"/>
        <end position="243"/>
    </location>
</feature>
<evidence type="ECO:0000313" key="4">
    <source>
        <dbReference type="Proteomes" id="UP000433876"/>
    </source>
</evidence>
<dbReference type="VEuPathDB" id="FungiDB:SMAC_06417"/>
<evidence type="ECO:0000256" key="2">
    <source>
        <dbReference type="SAM" id="Phobius"/>
    </source>
</evidence>
<reference evidence="3 4" key="1">
    <citation type="submission" date="2017-07" db="EMBL/GenBank/DDBJ databases">
        <title>Genome sequence of the Sordaria macrospora wild type strain R19027.</title>
        <authorList>
            <person name="Nowrousian M."/>
            <person name="Teichert I."/>
            <person name="Kueck U."/>
        </authorList>
    </citation>
    <scope>NUCLEOTIDE SEQUENCE [LARGE SCALE GENOMIC DNA]</scope>
    <source>
        <strain evidence="3 4">R19027</strain>
        <tissue evidence="3">Mycelium</tissue>
    </source>
</reference>
<keyword evidence="2" id="KW-1133">Transmembrane helix</keyword>
<evidence type="ECO:0000256" key="1">
    <source>
        <dbReference type="SAM" id="MobiDB-lite"/>
    </source>
</evidence>
<dbReference type="AlphaFoldDB" id="A0A8S8ZG15"/>
<dbReference type="Proteomes" id="UP000433876">
    <property type="component" value="Unassembled WGS sequence"/>
</dbReference>
<keyword evidence="2" id="KW-0812">Transmembrane</keyword>
<protein>
    <submittedName>
        <fullName evidence="3">Uncharacterized protein</fullName>
    </submittedName>
</protein>
<feature type="region of interest" description="Disordered" evidence="1">
    <location>
        <begin position="89"/>
        <end position="122"/>
    </location>
</feature>
<dbReference type="EMBL" id="NMPR01000175">
    <property type="protein sequence ID" value="KAA8628579.1"/>
    <property type="molecule type" value="Genomic_DNA"/>
</dbReference>
<gene>
    <name evidence="3" type="ORF">SMACR_06417</name>
</gene>
<sequence>MPLRGVNVRQANTAGGLGFLRYLGPKVASGAYKQDRYVPSKLSPDVDPFGHSPEIWPPRHLFSTKSGCQLSLFLHSFTVFFSSHIGFPSSRQTQSMAPKKTSKGAKSSSSSGGGSGALEPPKPFRVAPDSLKPFTSSLSKKHVYISHVDQKPASFKRKIFSVPILLNAFVFAMFLWRMWYIIPYYVELLSSSFLGYENSTTIRMADLTYRQFFMVAGRRTLTFLFDFLLAVFVWPWPIEFVFGRKHGSPVSWRTAVGFRDKEIYVRRSRSWDTQVYGVDIFSEKPQGNEARSILWGMVRNATSPMLLQEKTGYLTMNGDWDLDWKAMVKATALVDKKDIPLDAFRTLVLCHHDKFGWIAIDMNASGESAQEDERRRQVFAFRDALAAVGKENLFYRWIEVIQFETQQGGFTQERQLEVAQKIRDLFKENGVDFDEFWKEAVGSDPSVGI</sequence>